<reference evidence="2" key="2">
    <citation type="journal article" date="2008" name="Nucleic Acids Res.">
        <title>The rice annotation project database (RAP-DB): 2008 update.</title>
        <authorList>
            <consortium name="The rice annotation project (RAP)"/>
        </authorList>
    </citation>
    <scope>GENOME REANNOTATION</scope>
    <source>
        <strain evidence="2">cv. Nipponbare</strain>
    </source>
</reference>
<reference evidence="2" key="1">
    <citation type="journal article" date="2005" name="Nature">
        <title>The map-based sequence of the rice genome.</title>
        <authorList>
            <consortium name="International rice genome sequencing project (IRGSP)"/>
            <person name="Matsumoto T."/>
            <person name="Wu J."/>
            <person name="Kanamori H."/>
            <person name="Katayose Y."/>
            <person name="Fujisawa M."/>
            <person name="Namiki N."/>
            <person name="Mizuno H."/>
            <person name="Yamamoto K."/>
            <person name="Antonio B.A."/>
            <person name="Baba T."/>
            <person name="Sakata K."/>
            <person name="Nagamura Y."/>
            <person name="Aoki H."/>
            <person name="Arikawa K."/>
            <person name="Arita K."/>
            <person name="Bito T."/>
            <person name="Chiden Y."/>
            <person name="Fujitsuka N."/>
            <person name="Fukunaka R."/>
            <person name="Hamada M."/>
            <person name="Harada C."/>
            <person name="Hayashi A."/>
            <person name="Hijishita S."/>
            <person name="Honda M."/>
            <person name="Hosokawa S."/>
            <person name="Ichikawa Y."/>
            <person name="Idonuma A."/>
            <person name="Iijima M."/>
            <person name="Ikeda M."/>
            <person name="Ikeno M."/>
            <person name="Ito K."/>
            <person name="Ito S."/>
            <person name="Ito T."/>
            <person name="Ito Y."/>
            <person name="Ito Y."/>
            <person name="Iwabuchi A."/>
            <person name="Kamiya K."/>
            <person name="Karasawa W."/>
            <person name="Kurita K."/>
            <person name="Katagiri S."/>
            <person name="Kikuta A."/>
            <person name="Kobayashi H."/>
            <person name="Kobayashi N."/>
            <person name="Machita K."/>
            <person name="Maehara T."/>
            <person name="Masukawa M."/>
            <person name="Mizubayashi T."/>
            <person name="Mukai Y."/>
            <person name="Nagasaki H."/>
            <person name="Nagata Y."/>
            <person name="Naito S."/>
            <person name="Nakashima M."/>
            <person name="Nakama Y."/>
            <person name="Nakamichi Y."/>
            <person name="Nakamura M."/>
            <person name="Meguro A."/>
            <person name="Negishi M."/>
            <person name="Ohta I."/>
            <person name="Ohta T."/>
            <person name="Okamoto M."/>
            <person name="Ono N."/>
            <person name="Saji S."/>
            <person name="Sakaguchi M."/>
            <person name="Sakai K."/>
            <person name="Shibata M."/>
            <person name="Shimokawa T."/>
            <person name="Song J."/>
            <person name="Takazaki Y."/>
            <person name="Terasawa K."/>
            <person name="Tsugane M."/>
            <person name="Tsuji K."/>
            <person name="Ueda S."/>
            <person name="Waki K."/>
            <person name="Yamagata H."/>
            <person name="Yamamoto M."/>
            <person name="Yamamoto S."/>
            <person name="Yamane H."/>
            <person name="Yoshiki S."/>
            <person name="Yoshihara R."/>
            <person name="Yukawa K."/>
            <person name="Zhong H."/>
            <person name="Yano M."/>
            <person name="Yuan Q."/>
            <person name="Ouyang S."/>
            <person name="Liu J."/>
            <person name="Jones K.M."/>
            <person name="Gansberger K."/>
            <person name="Moffat K."/>
            <person name="Hill J."/>
            <person name="Bera J."/>
            <person name="Fadrosh D."/>
            <person name="Jin S."/>
            <person name="Johri S."/>
            <person name="Kim M."/>
            <person name="Overton L."/>
            <person name="Reardon M."/>
            <person name="Tsitrin T."/>
            <person name="Vuong H."/>
            <person name="Weaver B."/>
            <person name="Ciecko A."/>
            <person name="Tallon L."/>
            <person name="Jackson J."/>
            <person name="Pai G."/>
            <person name="Aken S.V."/>
            <person name="Utterback T."/>
            <person name="Reidmuller S."/>
            <person name="Feldblyum T."/>
            <person name="Hsiao J."/>
            <person name="Zismann V."/>
            <person name="Iobst S."/>
            <person name="de Vazeille A.R."/>
            <person name="Buell C.R."/>
            <person name="Ying K."/>
            <person name="Li Y."/>
            <person name="Lu T."/>
            <person name="Huang Y."/>
            <person name="Zhao Q."/>
            <person name="Feng Q."/>
            <person name="Zhang L."/>
            <person name="Zhu J."/>
            <person name="Weng Q."/>
            <person name="Mu J."/>
            <person name="Lu Y."/>
            <person name="Fan D."/>
            <person name="Liu Y."/>
            <person name="Guan J."/>
            <person name="Zhang Y."/>
            <person name="Yu S."/>
            <person name="Liu X."/>
            <person name="Zhang Y."/>
            <person name="Hong G."/>
            <person name="Han B."/>
            <person name="Choisne N."/>
            <person name="Demange N."/>
            <person name="Orjeda G."/>
            <person name="Samain S."/>
            <person name="Cattolico L."/>
            <person name="Pelletier E."/>
            <person name="Couloux A."/>
            <person name="Segurens B."/>
            <person name="Wincker P."/>
            <person name="D'Hont A."/>
            <person name="Scarpelli C."/>
            <person name="Weissenbach J."/>
            <person name="Salanoubat M."/>
            <person name="Quetier F."/>
            <person name="Yu Y."/>
            <person name="Kim H.R."/>
            <person name="Rambo T."/>
            <person name="Currie J."/>
            <person name="Collura K."/>
            <person name="Luo M."/>
            <person name="Yang T."/>
            <person name="Ammiraju J.S.S."/>
            <person name="Engler F."/>
            <person name="Soderlund C."/>
            <person name="Wing R.A."/>
            <person name="Palmer L.E."/>
            <person name="de la Bastide M."/>
            <person name="Spiegel L."/>
            <person name="Nascimento L."/>
            <person name="Zutavern T."/>
            <person name="O'Shaughnessy A."/>
            <person name="Dike S."/>
            <person name="Dedhia N."/>
            <person name="Preston R."/>
            <person name="Balija V."/>
            <person name="McCombie W.R."/>
            <person name="Chow T."/>
            <person name="Chen H."/>
            <person name="Chung M."/>
            <person name="Chen C."/>
            <person name="Shaw J."/>
            <person name="Wu H."/>
            <person name="Hsiao K."/>
            <person name="Chao Y."/>
            <person name="Chu M."/>
            <person name="Cheng C."/>
            <person name="Hour A."/>
            <person name="Lee P."/>
            <person name="Lin S."/>
            <person name="Lin Y."/>
            <person name="Liou J."/>
            <person name="Liu S."/>
            <person name="Hsing Y."/>
            <person name="Raghuvanshi S."/>
            <person name="Mohanty A."/>
            <person name="Bharti A.K."/>
            <person name="Gaur A."/>
            <person name="Gupta V."/>
            <person name="Kumar D."/>
            <person name="Ravi V."/>
            <person name="Vij S."/>
            <person name="Kapur A."/>
            <person name="Khurana P."/>
            <person name="Khurana P."/>
            <person name="Khurana J.P."/>
            <person name="Tyagi A.K."/>
            <person name="Gaikwad K."/>
            <person name="Singh A."/>
            <person name="Dalal V."/>
            <person name="Srivastava S."/>
            <person name="Dixit A."/>
            <person name="Pal A.K."/>
            <person name="Ghazi I.A."/>
            <person name="Yadav M."/>
            <person name="Pandit A."/>
            <person name="Bhargava A."/>
            <person name="Sureshbabu K."/>
            <person name="Batra K."/>
            <person name="Sharma T.R."/>
            <person name="Mohapatra T."/>
            <person name="Singh N.K."/>
            <person name="Messing J."/>
            <person name="Nelson A.B."/>
            <person name="Fuks G."/>
            <person name="Kavchok S."/>
            <person name="Keizer G."/>
            <person name="Linton E."/>
            <person name="Llaca V."/>
            <person name="Song R."/>
            <person name="Tanyolac B."/>
            <person name="Young S."/>
            <person name="Ho-Il K."/>
            <person name="Hahn J.H."/>
            <person name="Sangsakoo G."/>
            <person name="Vanavichit A."/>
            <person name="de Mattos Luiz.A.T."/>
            <person name="Zimmer P.D."/>
            <person name="Malone G."/>
            <person name="Dellagostin O."/>
            <person name="de Oliveira A.C."/>
            <person name="Bevan M."/>
            <person name="Bancroft I."/>
            <person name="Minx P."/>
            <person name="Cordum H."/>
            <person name="Wilson R."/>
            <person name="Cheng Z."/>
            <person name="Jin W."/>
            <person name="Jiang J."/>
            <person name="Leong S.A."/>
            <person name="Iwama H."/>
            <person name="Gojobori T."/>
            <person name="Itoh T."/>
            <person name="Niimura Y."/>
            <person name="Fujii Y."/>
            <person name="Habara T."/>
            <person name="Sakai H."/>
            <person name="Sato Y."/>
            <person name="Wilson G."/>
            <person name="Kumar K."/>
            <person name="McCouch S."/>
            <person name="Juretic N."/>
            <person name="Hoen D."/>
            <person name="Wright S."/>
            <person name="Bruskiewich R."/>
            <person name="Bureau T."/>
            <person name="Miyao A."/>
            <person name="Hirochika H."/>
            <person name="Nishikawa T."/>
            <person name="Kadowaki K."/>
            <person name="Sugiura M."/>
            <person name="Burr B."/>
            <person name="Sasaki T."/>
        </authorList>
    </citation>
    <scope>NUCLEOTIDE SEQUENCE [LARGE SCALE GENOMIC DNA]</scope>
    <source>
        <strain evidence="2">cv. Nipponbare</strain>
    </source>
</reference>
<name>Q7XL56_ORYSJ</name>
<evidence type="ECO:0000313" key="1">
    <source>
        <dbReference type="EMBL" id="CAE05303.2"/>
    </source>
</evidence>
<dbReference type="Proteomes" id="UP000000763">
    <property type="component" value="Chromosome 4"/>
</dbReference>
<accession>Q7XL56</accession>
<dbReference type="AlphaFoldDB" id="Q7XL56"/>
<dbReference type="EMBL" id="AL731603">
    <property type="protein sequence ID" value="CAE05303.2"/>
    <property type="molecule type" value="Genomic_DNA"/>
</dbReference>
<organism evidence="1 2">
    <name type="scientific">Oryza sativa subsp. japonica</name>
    <name type="common">Rice</name>
    <dbReference type="NCBI Taxonomy" id="39947"/>
    <lineage>
        <taxon>Eukaryota</taxon>
        <taxon>Viridiplantae</taxon>
        <taxon>Streptophyta</taxon>
        <taxon>Embryophyta</taxon>
        <taxon>Tracheophyta</taxon>
        <taxon>Spermatophyta</taxon>
        <taxon>Magnoliopsida</taxon>
        <taxon>Liliopsida</taxon>
        <taxon>Poales</taxon>
        <taxon>Poaceae</taxon>
        <taxon>BOP clade</taxon>
        <taxon>Oryzoideae</taxon>
        <taxon>Oryzeae</taxon>
        <taxon>Oryzinae</taxon>
        <taxon>Oryza</taxon>
        <taxon>Oryza sativa</taxon>
    </lineage>
</organism>
<sequence>MTRVYRTIVHPGRCHSPQWQHVEIDVEVVGGAEVQEGDEIRRTSASKELDCVELGRVHTSQGMQRYARFTQRDELNDEGLLAAKSGDGAKPTERDICLERVHEACREKLNVLILREHSVAVHQRKEAIDVILHHASAPQRHEFAEGAIYHCWAKTGVHQLDKSPPGWGAGVELKPAIPQLGIPG</sequence>
<protein>
    <submittedName>
        <fullName evidence="1">OSJNBa0056L23.1 protein</fullName>
    </submittedName>
</protein>
<gene>
    <name evidence="1" type="primary">OSJNBa0056L23.1</name>
</gene>
<proteinExistence type="predicted"/>
<evidence type="ECO:0000313" key="2">
    <source>
        <dbReference type="Proteomes" id="UP000000763"/>
    </source>
</evidence>